<dbReference type="AlphaFoldDB" id="A0A2J6SBX3"/>
<sequence>MGISFSKLKTQRAREPPSPKNTVILFSLNNTLFDHHHSMTCGLRAAFTMYPHLEIRTHKTFPELAMMYDHCLNIAYNRYLRNAYSNTYSNANANSYTQKDDLNIRLFFQFLRLPPPTQCEIKEFRERYREAYRESRRAVVGALETLRRLGESGVRMAVVTNGVGEVEREKAVAIGVAELVECVVVSEEVGVSKPDGSGRIFEVATERMGVERGECVCFVVGESVEADVEGALRAGLTPVLFDPDVIVVQFKDATNLPDDVSISIVPLHVPGNPRSDRRNKISPLKVSKKK</sequence>
<dbReference type="PANTHER" id="PTHR47478:SF1">
    <property type="entry name" value="PYRIMIDINE 5'-NUCLEOTIDASE YJJG"/>
    <property type="match status" value="1"/>
</dbReference>
<keyword evidence="3" id="KW-1185">Reference proteome</keyword>
<dbReference type="Gene3D" id="3.40.50.1000">
    <property type="entry name" value="HAD superfamily/HAD-like"/>
    <property type="match status" value="1"/>
</dbReference>
<dbReference type="OrthoDB" id="444127at2759"/>
<dbReference type="InterPro" id="IPR023214">
    <property type="entry name" value="HAD_sf"/>
</dbReference>
<dbReference type="InterPro" id="IPR052550">
    <property type="entry name" value="Pyrimidine_5'-ntase_YjjG"/>
</dbReference>
<dbReference type="Pfam" id="PF13419">
    <property type="entry name" value="HAD_2"/>
    <property type="match status" value="1"/>
</dbReference>
<dbReference type="Gene3D" id="1.10.150.240">
    <property type="entry name" value="Putative phosphatase, domain 2"/>
    <property type="match status" value="1"/>
</dbReference>
<evidence type="ECO:0000313" key="3">
    <source>
        <dbReference type="Proteomes" id="UP000235786"/>
    </source>
</evidence>
<dbReference type="STRING" id="1149755.A0A2J6SBX3"/>
<dbReference type="PANTHER" id="PTHR47478">
    <property type="match status" value="1"/>
</dbReference>
<protein>
    <submittedName>
        <fullName evidence="2">HAD-like protein</fullName>
    </submittedName>
</protein>
<evidence type="ECO:0000256" key="1">
    <source>
        <dbReference type="SAM" id="MobiDB-lite"/>
    </source>
</evidence>
<feature type="region of interest" description="Disordered" evidence="1">
    <location>
        <begin position="271"/>
        <end position="290"/>
    </location>
</feature>
<dbReference type="InterPro" id="IPR036412">
    <property type="entry name" value="HAD-like_sf"/>
</dbReference>
<dbReference type="InterPro" id="IPR023198">
    <property type="entry name" value="PGP-like_dom2"/>
</dbReference>
<dbReference type="EMBL" id="KZ613937">
    <property type="protein sequence ID" value="PMD48261.1"/>
    <property type="molecule type" value="Genomic_DNA"/>
</dbReference>
<gene>
    <name evidence="2" type="ORF">L207DRAFT_521657</name>
</gene>
<dbReference type="SUPFAM" id="SSF56784">
    <property type="entry name" value="HAD-like"/>
    <property type="match status" value="1"/>
</dbReference>
<name>A0A2J6SBX3_HYAVF</name>
<reference evidence="2 3" key="1">
    <citation type="submission" date="2016-04" db="EMBL/GenBank/DDBJ databases">
        <title>A degradative enzymes factory behind the ericoid mycorrhizal symbiosis.</title>
        <authorList>
            <consortium name="DOE Joint Genome Institute"/>
            <person name="Martino E."/>
            <person name="Morin E."/>
            <person name="Grelet G."/>
            <person name="Kuo A."/>
            <person name="Kohler A."/>
            <person name="Daghino S."/>
            <person name="Barry K."/>
            <person name="Choi C."/>
            <person name="Cichocki N."/>
            <person name="Clum A."/>
            <person name="Copeland A."/>
            <person name="Hainaut M."/>
            <person name="Haridas S."/>
            <person name="Labutti K."/>
            <person name="Lindquist E."/>
            <person name="Lipzen A."/>
            <person name="Khouja H.-R."/>
            <person name="Murat C."/>
            <person name="Ohm R."/>
            <person name="Olson A."/>
            <person name="Spatafora J."/>
            <person name="Veneault-Fourrey C."/>
            <person name="Henrissat B."/>
            <person name="Grigoriev I."/>
            <person name="Martin F."/>
            <person name="Perotto S."/>
        </authorList>
    </citation>
    <scope>NUCLEOTIDE SEQUENCE [LARGE SCALE GENOMIC DNA]</scope>
    <source>
        <strain evidence="2 3">F</strain>
    </source>
</reference>
<evidence type="ECO:0000313" key="2">
    <source>
        <dbReference type="EMBL" id="PMD48261.1"/>
    </source>
</evidence>
<organism evidence="2 3">
    <name type="scientific">Hyaloscypha variabilis (strain UAMH 11265 / GT02V1 / F)</name>
    <name type="common">Meliniomyces variabilis</name>
    <dbReference type="NCBI Taxonomy" id="1149755"/>
    <lineage>
        <taxon>Eukaryota</taxon>
        <taxon>Fungi</taxon>
        <taxon>Dikarya</taxon>
        <taxon>Ascomycota</taxon>
        <taxon>Pezizomycotina</taxon>
        <taxon>Leotiomycetes</taxon>
        <taxon>Helotiales</taxon>
        <taxon>Hyaloscyphaceae</taxon>
        <taxon>Hyaloscypha</taxon>
        <taxon>Hyaloscypha variabilis</taxon>
    </lineage>
</organism>
<proteinExistence type="predicted"/>
<accession>A0A2J6SBX3</accession>
<dbReference type="InterPro" id="IPR041492">
    <property type="entry name" value="HAD_2"/>
</dbReference>
<dbReference type="Proteomes" id="UP000235786">
    <property type="component" value="Unassembled WGS sequence"/>
</dbReference>